<dbReference type="Pfam" id="PF00975">
    <property type="entry name" value="Thioesterase"/>
    <property type="match status" value="1"/>
</dbReference>
<evidence type="ECO:0000313" key="7">
    <source>
        <dbReference type="Proteomes" id="UP001456513"/>
    </source>
</evidence>
<organism evidence="6 7">
    <name type="scientific">Rhodococcus navarretei</name>
    <dbReference type="NCBI Taxonomy" id="3128981"/>
    <lineage>
        <taxon>Bacteria</taxon>
        <taxon>Bacillati</taxon>
        <taxon>Actinomycetota</taxon>
        <taxon>Actinomycetes</taxon>
        <taxon>Mycobacteriales</taxon>
        <taxon>Nocardiaceae</taxon>
        <taxon>Rhodococcus</taxon>
    </lineage>
</organism>
<comment type="cofactor">
    <cofactor evidence="1">
        <name>pantetheine 4'-phosphate</name>
        <dbReference type="ChEBI" id="CHEBI:47942"/>
    </cofactor>
</comment>
<dbReference type="InterPro" id="IPR010071">
    <property type="entry name" value="AA_adenyl_dom"/>
</dbReference>
<proteinExistence type="predicted"/>
<dbReference type="InterPro" id="IPR023213">
    <property type="entry name" value="CAT-like_dom_sf"/>
</dbReference>
<dbReference type="SUPFAM" id="SSF56801">
    <property type="entry name" value="Acetyl-CoA synthetase-like"/>
    <property type="match status" value="2"/>
</dbReference>
<dbReference type="SMART" id="SM00823">
    <property type="entry name" value="PKS_PP"/>
    <property type="match status" value="2"/>
</dbReference>
<comment type="caution">
    <text evidence="6">The sequence shown here is derived from an EMBL/GenBank/DDBJ whole genome shotgun (WGS) entry which is preliminary data.</text>
</comment>
<dbReference type="InterPro" id="IPR029058">
    <property type="entry name" value="AB_hydrolase_fold"/>
</dbReference>
<dbReference type="CDD" id="cd05930">
    <property type="entry name" value="A_NRPS"/>
    <property type="match status" value="1"/>
</dbReference>
<dbReference type="Gene3D" id="3.40.50.980">
    <property type="match status" value="4"/>
</dbReference>
<dbReference type="InterPro" id="IPR020806">
    <property type="entry name" value="PKS_PP-bd"/>
</dbReference>
<dbReference type="SUPFAM" id="SSF52777">
    <property type="entry name" value="CoA-dependent acyltransferases"/>
    <property type="match status" value="2"/>
</dbReference>
<dbReference type="PANTHER" id="PTHR45527">
    <property type="entry name" value="NONRIBOSOMAL PEPTIDE SYNTHETASE"/>
    <property type="match status" value="1"/>
</dbReference>
<evidence type="ECO:0000256" key="4">
    <source>
        <dbReference type="SAM" id="MobiDB-lite"/>
    </source>
</evidence>
<feature type="compositionally biased region" description="Basic residues" evidence="4">
    <location>
        <begin position="22"/>
        <end position="36"/>
    </location>
</feature>
<dbReference type="Gene3D" id="3.30.559.10">
    <property type="entry name" value="Chloramphenicol acetyltransferase-like domain"/>
    <property type="match status" value="1"/>
</dbReference>
<sequence>MSADGSTGTPSESGGRVGGRPTRPRPTRSRPTRTRPARTVSLSTLLAAAVEKNPDGIAAEFGDRSVTYREIDSRSSRLARLLLSRGVGPGDFVALALTRSIESVMAVWAVAKTGAAFVPIDPNYPAARIEHMAADSGVRMGVTASQFEAAMPSAVSWIALDASDTQKELSRLSDSSVVAEDRRAPIRTTDLAYVIYTSGSTGLPKGVAVSQAGLAPLAATQVETYGLDSDSRTLHFASPSFDASVLELLMAVAAGSTMVIIEPGVYGGADLGEVLRRHRVTHAFITPAALASLDPADVPELRVLAVGGEAFSSELMSKWATGRRFHNVYGPTEASMVCNISQPLNAGEAVLLGPSTREMGYHVLDDRLRQVPAGVPGELYLTGAGLARGYHRRFGLTAARFVANPYAGEGDSNQARLYRTGDLVRWRDGASGRVIEYMGRNDFQVQIRGFRIELGEIDAVLTALDGVEFAATLGYRSTTGATVLAAYVLPATGVELDVDQLLAAAGRSLPAHMVPSVVTVIGSIPLTPTGKLDRDALPEPVFEVAEFRAPSTGVEQAVADIFVELLGVERVGLDDDFFVLGGNSLIATKLAARLGAALNVHVPARSVFESSTVEALANTVASADAPVRAQLDASRARPQHIPLSSAQQRMWFLNRLDTASALNNVPVALLLRGPLDVDALQAAVFDVVGRHESLRTVYPEIDGSGYQQVLDRADAQVDMAVVPVARESALDSVTTFFTMGFDVTVEIPFRVRLFEITDPAGSAPEYVLAFVAHHISADGLSMAPLSRDVMTAYLARRTGSVPQWTPLPVQYVDYTLWQLDMLGSESDPKSVASNQIRYWQHALDALPEQLELPSDRPRPRVASGRGAVVPFGIDPELHARVLECARTSEATPFMVVHAALAVLLATLSGTADIAVGAPVGGRGDARLDDLVGMFVNTVVLRTVVDSGASFTEVLDTVRTADLEAFDNVDVPFERLVEVLDPVRSQGRHPLVQVALFFQNFSQGSFELPDLSVEAFGSGAASAKFDLQVTFTELGGDAGLVGELMYATDLFDESTMTSFARRLVAVLDTVTARPDLAVGDIDVLDSGERDRLVSVVNDTRVSAAATGEVLLDGFDRVVADSPDAVALVFGDSSLTYREFSDRVDTTAQLLHEHGAGPGVLVGLAMRRSVELVVGMYAVLRSGAAYVPVDPDQPAERNDYILDTASPVVVLSTARDEFDTGTAIPVVDITDPPEPSGSVMFSRASGDDLAYVLFTSGSTGRPKGVAVEHRAIVNQLAWMANEYGLDASDVYLQKTATTFDVSLWGFFLPLRTGGRLIVAAPGAQRDVDAVASDISRYGVTVTDFVPSMLTVFAESVAAQSISSLRHIFVIGEALPARTVVACRAVSNARVHNLYGPTEAAVSVTYRDVSEDVAVDGSVSVGVPEWNTSVYVLDSRLHPVPVGVPGELYLSGVQLARGYVARPDLSSERFVADPFGDAGARMYRTGDLVRWSMDAGRLEYIGRTDFQVKFRGQRIELGEIETALTALSSVSQAVVMVAQLSVGESLAAYVVPAVGADVDVETVRSELGSAVPSYMVPSAFVVLDTLPLNAAGKLDRRALPAPEFETREFKAPQTAVEETVAAVFAEVLGVERVGLDDDFFALGGNSLLAVKLVSEIRAAVGGGPIPLNWLFVDASVASLAERVTAATASPGEGTESSGLETLIPLRIGGSSSPLFCIHPIVGLSWAFGGLSAYLGDDRPIYGLQSPALSGAEPLPESIEQWAALFVDRIRTVQPSGPYHLLGWSMGGSIAHAMAVQLQRDGESVATLAMMDSFVAGRTDHLVDRPVSAGEMLGGLGLGAASDIEIGELTIDSAAELLASMPAPFDAISRERVAGMLDGIARSAELMEAYVPQLFLGRSVLFASVVDDPTGSVAASTWAGSVSEGVTVVPVHSTHWQMASQSALAEIGPVLQSELDR</sequence>
<gene>
    <name evidence="6" type="ORF">AABD04_16470</name>
</gene>
<dbReference type="RefSeq" id="WP_341441814.1">
    <property type="nucleotide sequence ID" value="NZ_JBBPCN010000001.1"/>
</dbReference>
<feature type="domain" description="Carrier" evidence="5">
    <location>
        <begin position="1608"/>
        <end position="1684"/>
    </location>
</feature>
<dbReference type="Pfam" id="PF00668">
    <property type="entry name" value="Condensation"/>
    <property type="match status" value="1"/>
</dbReference>
<feature type="region of interest" description="Disordered" evidence="4">
    <location>
        <begin position="1"/>
        <end position="39"/>
    </location>
</feature>
<dbReference type="Gene3D" id="2.30.38.10">
    <property type="entry name" value="Luciferase, Domain 3"/>
    <property type="match status" value="2"/>
</dbReference>
<feature type="compositionally biased region" description="Polar residues" evidence="4">
    <location>
        <begin position="1"/>
        <end position="12"/>
    </location>
</feature>
<keyword evidence="7" id="KW-1185">Reference proteome</keyword>
<name>A0ABU9D1C6_9NOCA</name>
<dbReference type="Gene3D" id="3.30.300.30">
    <property type="match status" value="2"/>
</dbReference>
<dbReference type="Pfam" id="PF13193">
    <property type="entry name" value="AMP-binding_C"/>
    <property type="match status" value="2"/>
</dbReference>
<dbReference type="NCBIfam" id="TIGR01733">
    <property type="entry name" value="AA-adenyl-dom"/>
    <property type="match status" value="2"/>
</dbReference>
<evidence type="ECO:0000256" key="1">
    <source>
        <dbReference type="ARBA" id="ARBA00001957"/>
    </source>
</evidence>
<dbReference type="SUPFAM" id="SSF53474">
    <property type="entry name" value="alpha/beta-Hydrolases"/>
    <property type="match status" value="1"/>
</dbReference>
<evidence type="ECO:0000256" key="3">
    <source>
        <dbReference type="ARBA" id="ARBA00022553"/>
    </source>
</evidence>
<dbReference type="PROSITE" id="PS00012">
    <property type="entry name" value="PHOSPHOPANTETHEINE"/>
    <property type="match status" value="1"/>
</dbReference>
<dbReference type="InterPro" id="IPR001242">
    <property type="entry name" value="Condensation_dom"/>
</dbReference>
<keyword evidence="3" id="KW-0597">Phosphoprotein</keyword>
<dbReference type="PROSITE" id="PS00455">
    <property type="entry name" value="AMP_BINDING"/>
    <property type="match status" value="2"/>
</dbReference>
<dbReference type="InterPro" id="IPR025110">
    <property type="entry name" value="AMP-bd_C"/>
</dbReference>
<dbReference type="InterPro" id="IPR020802">
    <property type="entry name" value="TesA-like"/>
</dbReference>
<dbReference type="InterPro" id="IPR036736">
    <property type="entry name" value="ACP-like_sf"/>
</dbReference>
<dbReference type="Gene3D" id="1.10.1200.10">
    <property type="entry name" value="ACP-like"/>
    <property type="match status" value="1"/>
</dbReference>
<dbReference type="SMART" id="SM00824">
    <property type="entry name" value="PKS_TE"/>
    <property type="match status" value="1"/>
</dbReference>
<dbReference type="InterPro" id="IPR000873">
    <property type="entry name" value="AMP-dep_synth/lig_dom"/>
</dbReference>
<dbReference type="InterPro" id="IPR020845">
    <property type="entry name" value="AMP-binding_CS"/>
</dbReference>
<dbReference type="CDD" id="cd19540">
    <property type="entry name" value="LCL_NRPS-like"/>
    <property type="match status" value="1"/>
</dbReference>
<dbReference type="Gene3D" id="3.30.559.30">
    <property type="entry name" value="Nonribosomal peptide synthetase, condensation domain"/>
    <property type="match status" value="1"/>
</dbReference>
<dbReference type="InterPro" id="IPR006162">
    <property type="entry name" value="Ppantetheine_attach_site"/>
</dbReference>
<reference evidence="6 7" key="1">
    <citation type="submission" date="2024-03" db="EMBL/GenBank/DDBJ databases">
        <title>Rhodococcus navarretei sp. nov. and Pseudarthrobacter quantumdoti sp. nov., two new species with the ability to biosynthesize Quantum Dots isolated from soil samples at Union Glacier, Antarctica.</title>
        <authorList>
            <person name="Vargas M."/>
        </authorList>
    </citation>
    <scope>NUCLEOTIDE SEQUENCE [LARGE SCALE GENOMIC DNA]</scope>
    <source>
        <strain evidence="6 7">EXRC-4A-4</strain>
    </source>
</reference>
<dbReference type="Gene3D" id="3.40.50.1820">
    <property type="entry name" value="alpha/beta hydrolase"/>
    <property type="match status" value="1"/>
</dbReference>
<evidence type="ECO:0000259" key="5">
    <source>
        <dbReference type="PROSITE" id="PS50075"/>
    </source>
</evidence>
<dbReference type="SUPFAM" id="SSF47336">
    <property type="entry name" value="ACP-like"/>
    <property type="match status" value="2"/>
</dbReference>
<dbReference type="Pfam" id="PF00550">
    <property type="entry name" value="PP-binding"/>
    <property type="match status" value="2"/>
</dbReference>
<feature type="domain" description="Carrier" evidence="5">
    <location>
        <begin position="549"/>
        <end position="624"/>
    </location>
</feature>
<dbReference type="PROSITE" id="PS50075">
    <property type="entry name" value="CARRIER"/>
    <property type="match status" value="2"/>
</dbReference>
<dbReference type="InterPro" id="IPR009081">
    <property type="entry name" value="PP-bd_ACP"/>
</dbReference>
<evidence type="ECO:0000313" key="6">
    <source>
        <dbReference type="EMBL" id="MEK8072438.1"/>
    </source>
</evidence>
<dbReference type="EMBL" id="JBBPCN010000001">
    <property type="protein sequence ID" value="MEK8072438.1"/>
    <property type="molecule type" value="Genomic_DNA"/>
</dbReference>
<dbReference type="Pfam" id="PF00501">
    <property type="entry name" value="AMP-binding"/>
    <property type="match status" value="2"/>
</dbReference>
<dbReference type="InterPro" id="IPR045851">
    <property type="entry name" value="AMP-bd_C_sf"/>
</dbReference>
<keyword evidence="2" id="KW-0596">Phosphopantetheine</keyword>
<dbReference type="Proteomes" id="UP001456513">
    <property type="component" value="Unassembled WGS sequence"/>
</dbReference>
<dbReference type="PANTHER" id="PTHR45527:SF1">
    <property type="entry name" value="FATTY ACID SYNTHASE"/>
    <property type="match status" value="1"/>
</dbReference>
<protein>
    <submittedName>
        <fullName evidence="6">Amino acid adenylation domain-containing protein</fullName>
    </submittedName>
</protein>
<accession>A0ABU9D1C6</accession>
<dbReference type="InterPro" id="IPR001031">
    <property type="entry name" value="Thioesterase"/>
</dbReference>
<evidence type="ECO:0000256" key="2">
    <source>
        <dbReference type="ARBA" id="ARBA00022450"/>
    </source>
</evidence>